<protein>
    <submittedName>
        <fullName evidence="2">Uncharacterized protein</fullName>
    </submittedName>
</protein>
<evidence type="ECO:0000256" key="1">
    <source>
        <dbReference type="SAM" id="Phobius"/>
    </source>
</evidence>
<feature type="transmembrane region" description="Helical" evidence="1">
    <location>
        <begin position="61"/>
        <end position="86"/>
    </location>
</feature>
<sequence length="381" mass="42955">MDFPIFHLDLLGNRGLVAIIAILHVLINHGLAVGMMPLVAAMEWYGHKKQDARWDQLAYKILFVCFLITTTVGALTGVGIWLSVSLVNPYSIASLIRVFFWGWFIEWLVFITEVVLIVAYTLTWKKRSTGAAKVRHIKLGFALGFFSWVTMAIIVSILGFMMDPGNWLTDRSLLVGFTNPMYLPQLAFRTPLALMEAGVIAMFLTLCFTRKDPELRTNAIRAAGLWIMIFAPLMLVGGWWYYSKVPEAMAANLSVGLLTLQFTEWHDLLIKVIVGSLALILIVAQFAIYRPNRVPRWLPLVPLAAIIWMTGHFERVREFVRKPYVIGRYMYANGIRVDDYPLLQRDGLLAHATYSTPLTSAEIGKAPAAQIPHLQQGRTSS</sequence>
<comment type="caution">
    <text evidence="2">The sequence shown here is derived from an EMBL/GenBank/DDBJ whole genome shotgun (WGS) entry which is preliminary data.</text>
</comment>
<dbReference type="RefSeq" id="WP_189621288.1">
    <property type="nucleotide sequence ID" value="NZ_BMZA01000008.1"/>
</dbReference>
<reference evidence="2" key="2">
    <citation type="submission" date="2020-09" db="EMBL/GenBank/DDBJ databases">
        <authorList>
            <person name="Sun Q."/>
            <person name="Kim S."/>
        </authorList>
    </citation>
    <scope>NUCLEOTIDE SEQUENCE</scope>
    <source>
        <strain evidence="2">KCTC 32255</strain>
    </source>
</reference>
<keyword evidence="3" id="KW-1185">Reference proteome</keyword>
<reference evidence="2" key="1">
    <citation type="journal article" date="2014" name="Int. J. Syst. Evol. Microbiol.">
        <title>Complete genome sequence of Corynebacterium casei LMG S-19264T (=DSM 44701T), isolated from a smear-ripened cheese.</title>
        <authorList>
            <consortium name="US DOE Joint Genome Institute (JGI-PGF)"/>
            <person name="Walter F."/>
            <person name="Albersmeier A."/>
            <person name="Kalinowski J."/>
            <person name="Ruckert C."/>
        </authorList>
    </citation>
    <scope>NUCLEOTIDE SEQUENCE</scope>
    <source>
        <strain evidence="2">KCTC 32255</strain>
    </source>
</reference>
<feature type="transmembrane region" description="Helical" evidence="1">
    <location>
        <begin position="98"/>
        <end position="120"/>
    </location>
</feature>
<dbReference type="EMBL" id="BMZA01000008">
    <property type="protein sequence ID" value="GGZ07069.1"/>
    <property type="molecule type" value="Genomic_DNA"/>
</dbReference>
<feature type="transmembrane region" description="Helical" evidence="1">
    <location>
        <begin position="220"/>
        <end position="242"/>
    </location>
</feature>
<dbReference type="AlphaFoldDB" id="A0A918UGX9"/>
<keyword evidence="1" id="KW-1133">Transmembrane helix</keyword>
<feature type="transmembrane region" description="Helical" evidence="1">
    <location>
        <begin position="16"/>
        <end position="40"/>
    </location>
</feature>
<name>A0A918UGX9_9SPHN</name>
<gene>
    <name evidence="2" type="ORF">GCM10011614_22360</name>
</gene>
<feature type="transmembrane region" description="Helical" evidence="1">
    <location>
        <begin position="182"/>
        <end position="208"/>
    </location>
</feature>
<proteinExistence type="predicted"/>
<feature type="transmembrane region" description="Helical" evidence="1">
    <location>
        <begin position="141"/>
        <end position="162"/>
    </location>
</feature>
<evidence type="ECO:0000313" key="2">
    <source>
        <dbReference type="EMBL" id="GGZ07069.1"/>
    </source>
</evidence>
<keyword evidence="1" id="KW-0812">Transmembrane</keyword>
<keyword evidence="1" id="KW-0472">Membrane</keyword>
<evidence type="ECO:0000313" key="3">
    <source>
        <dbReference type="Proteomes" id="UP000648075"/>
    </source>
</evidence>
<dbReference type="Proteomes" id="UP000648075">
    <property type="component" value="Unassembled WGS sequence"/>
</dbReference>
<organism evidence="2 3">
    <name type="scientific">Novosphingobium colocasiae</name>
    <dbReference type="NCBI Taxonomy" id="1256513"/>
    <lineage>
        <taxon>Bacteria</taxon>
        <taxon>Pseudomonadati</taxon>
        <taxon>Pseudomonadota</taxon>
        <taxon>Alphaproteobacteria</taxon>
        <taxon>Sphingomonadales</taxon>
        <taxon>Sphingomonadaceae</taxon>
        <taxon>Novosphingobium</taxon>
    </lineage>
</organism>
<accession>A0A918UGX9</accession>
<feature type="transmembrane region" description="Helical" evidence="1">
    <location>
        <begin position="268"/>
        <end position="289"/>
    </location>
</feature>